<evidence type="ECO:0000313" key="3">
    <source>
        <dbReference type="Proteomes" id="UP000029964"/>
    </source>
</evidence>
<dbReference type="AlphaFoldDB" id="A0A086SVJ7"/>
<keyword evidence="3" id="KW-1185">Reference proteome</keyword>
<reference evidence="3" key="1">
    <citation type="journal article" date="2014" name="Genome Announc.">
        <title>Genome sequence and annotation of Acremonium chrysogenum, producer of the beta-lactam antibiotic cephalosporin C.</title>
        <authorList>
            <person name="Terfehr D."/>
            <person name="Dahlmann T.A."/>
            <person name="Specht T."/>
            <person name="Zadra I."/>
            <person name="Kuernsteiner H."/>
            <person name="Kueck U."/>
        </authorList>
    </citation>
    <scope>NUCLEOTIDE SEQUENCE [LARGE SCALE GENOMIC DNA]</scope>
    <source>
        <strain evidence="3">ATCC 11550 / CBS 779.69 / DSM 880 / IAM 14645 / JCM 23072 / IMI 49137</strain>
    </source>
</reference>
<name>A0A086SVJ7_HAPC1</name>
<sequence length="129" mass="13352">MKYSVLLFALPLALAQLPPVPGSGNCEEPCIAIRNPVSGFLFSCCAAREEDMEACEPFNAACTLGDKEGCCCNGNCEEPDEDNGGCPDGCIPNNPSNGCEHACCGVGIPNDDGTRVSLPFLTGEFEGAG</sequence>
<evidence type="ECO:0000256" key="1">
    <source>
        <dbReference type="SAM" id="SignalP"/>
    </source>
</evidence>
<accession>A0A086SVJ7</accession>
<organism evidence="2 3">
    <name type="scientific">Hapsidospora chrysogenum (strain ATCC 11550 / CBS 779.69 / DSM 880 / IAM 14645 / JCM 23072 / IMI 49137)</name>
    <name type="common">Acremonium chrysogenum</name>
    <dbReference type="NCBI Taxonomy" id="857340"/>
    <lineage>
        <taxon>Eukaryota</taxon>
        <taxon>Fungi</taxon>
        <taxon>Dikarya</taxon>
        <taxon>Ascomycota</taxon>
        <taxon>Pezizomycotina</taxon>
        <taxon>Sordariomycetes</taxon>
        <taxon>Hypocreomycetidae</taxon>
        <taxon>Hypocreales</taxon>
        <taxon>Bionectriaceae</taxon>
        <taxon>Hapsidospora</taxon>
    </lineage>
</organism>
<gene>
    <name evidence="2" type="ORF">ACRE_081710</name>
</gene>
<evidence type="ECO:0000313" key="2">
    <source>
        <dbReference type="EMBL" id="KFH41129.1"/>
    </source>
</evidence>
<keyword evidence="1" id="KW-0732">Signal</keyword>
<protein>
    <submittedName>
        <fullName evidence="2">Uncharacterized protein</fullName>
    </submittedName>
</protein>
<dbReference type="HOGENOM" id="CLU_1948187_0_0_1"/>
<comment type="caution">
    <text evidence="2">The sequence shown here is derived from an EMBL/GenBank/DDBJ whole genome shotgun (WGS) entry which is preliminary data.</text>
</comment>
<feature type="signal peptide" evidence="1">
    <location>
        <begin position="1"/>
        <end position="15"/>
    </location>
</feature>
<feature type="chain" id="PRO_5012791234" evidence="1">
    <location>
        <begin position="16"/>
        <end position="129"/>
    </location>
</feature>
<dbReference type="EMBL" id="JPKY01000145">
    <property type="protein sequence ID" value="KFH41129.1"/>
    <property type="molecule type" value="Genomic_DNA"/>
</dbReference>
<proteinExistence type="predicted"/>
<dbReference type="Proteomes" id="UP000029964">
    <property type="component" value="Unassembled WGS sequence"/>
</dbReference>